<sequence>MATEERIGEGTLYDTDDVELGDVAYRIVTGQGDDGRLWSGELAFAGEDLTLEPGLYVLATEDGTQSDIEVEPAGAARGDARQFAFLGVGTFGVRTM</sequence>
<gene>
    <name evidence="1" type="ORF">AVDCRST_MAG49-567</name>
</gene>
<name>A0A6J4U257_9BACT</name>
<dbReference type="AlphaFoldDB" id="A0A6J4U257"/>
<proteinExistence type="predicted"/>
<evidence type="ECO:0000313" key="1">
    <source>
        <dbReference type="EMBL" id="CAA9538391.1"/>
    </source>
</evidence>
<organism evidence="1">
    <name type="scientific">uncultured Thermomicrobiales bacterium</name>
    <dbReference type="NCBI Taxonomy" id="1645740"/>
    <lineage>
        <taxon>Bacteria</taxon>
        <taxon>Pseudomonadati</taxon>
        <taxon>Thermomicrobiota</taxon>
        <taxon>Thermomicrobia</taxon>
        <taxon>Thermomicrobiales</taxon>
        <taxon>environmental samples</taxon>
    </lineage>
</organism>
<accession>A0A6J4U257</accession>
<reference evidence="1" key="1">
    <citation type="submission" date="2020-02" db="EMBL/GenBank/DDBJ databases">
        <authorList>
            <person name="Meier V. D."/>
        </authorList>
    </citation>
    <scope>NUCLEOTIDE SEQUENCE</scope>
    <source>
        <strain evidence="1">AVDCRST_MAG49</strain>
    </source>
</reference>
<protein>
    <submittedName>
        <fullName evidence="1">Uncharacterized protein</fullName>
    </submittedName>
</protein>
<dbReference type="EMBL" id="CADCWG010000033">
    <property type="protein sequence ID" value="CAA9538391.1"/>
    <property type="molecule type" value="Genomic_DNA"/>
</dbReference>